<dbReference type="InterPro" id="IPR001806">
    <property type="entry name" value="Small_GTPase"/>
</dbReference>
<dbReference type="GeneID" id="14893919"/>
<dbReference type="KEGG" id="eiv:EIN_250160"/>
<gene>
    <name evidence="4" type="ORF">EIN_250160</name>
</gene>
<keyword evidence="2" id="KW-0547">Nucleotide-binding</keyword>
<organism evidence="4 5">
    <name type="scientific">Entamoeba invadens IP1</name>
    <dbReference type="NCBI Taxonomy" id="370355"/>
    <lineage>
        <taxon>Eukaryota</taxon>
        <taxon>Amoebozoa</taxon>
        <taxon>Evosea</taxon>
        <taxon>Archamoebae</taxon>
        <taxon>Mastigamoebida</taxon>
        <taxon>Entamoebidae</taxon>
        <taxon>Entamoeba</taxon>
    </lineage>
</organism>
<feature type="compositionally biased region" description="Basic and acidic residues" evidence="3">
    <location>
        <begin position="116"/>
        <end position="138"/>
    </location>
</feature>
<feature type="compositionally biased region" description="Basic and acidic residues" evidence="3">
    <location>
        <begin position="8"/>
        <end position="18"/>
    </location>
</feature>
<dbReference type="SMART" id="SM00174">
    <property type="entry name" value="RHO"/>
    <property type="match status" value="1"/>
</dbReference>
<dbReference type="VEuPathDB" id="AmoebaDB:EIN_250160"/>
<dbReference type="Gene3D" id="3.40.50.300">
    <property type="entry name" value="P-loop containing nucleotide triphosphate hydrolases"/>
    <property type="match status" value="1"/>
</dbReference>
<protein>
    <submittedName>
        <fullName evidence="4">Uncharacterized protein</fullName>
    </submittedName>
</protein>
<keyword evidence="5" id="KW-1185">Reference proteome</keyword>
<comment type="similarity">
    <text evidence="1">Belongs to the small GTPase superfamily. Rho family.</text>
</comment>
<evidence type="ECO:0000256" key="1">
    <source>
        <dbReference type="ARBA" id="ARBA00010142"/>
    </source>
</evidence>
<dbReference type="RefSeq" id="XP_004261693.1">
    <property type="nucleotide sequence ID" value="XM_004261645.1"/>
</dbReference>
<dbReference type="SMART" id="SM00176">
    <property type="entry name" value="RAN"/>
    <property type="match status" value="1"/>
</dbReference>
<evidence type="ECO:0000256" key="3">
    <source>
        <dbReference type="SAM" id="MobiDB-lite"/>
    </source>
</evidence>
<dbReference type="InterPro" id="IPR005225">
    <property type="entry name" value="Small_GTP-bd"/>
</dbReference>
<proteinExistence type="inferred from homology"/>
<dbReference type="PANTHER" id="PTHR47978">
    <property type="match status" value="1"/>
</dbReference>
<evidence type="ECO:0000313" key="4">
    <source>
        <dbReference type="EMBL" id="ELP94922.1"/>
    </source>
</evidence>
<dbReference type="Proteomes" id="UP000014680">
    <property type="component" value="Unassembled WGS sequence"/>
</dbReference>
<dbReference type="SMART" id="SM00175">
    <property type="entry name" value="RAB"/>
    <property type="match status" value="1"/>
</dbReference>
<dbReference type="Pfam" id="PF00071">
    <property type="entry name" value="Ras"/>
    <property type="match status" value="1"/>
</dbReference>
<dbReference type="PRINTS" id="PR00449">
    <property type="entry name" value="RASTRNSFRMNG"/>
</dbReference>
<feature type="compositionally biased region" description="Basic and acidic residues" evidence="3">
    <location>
        <begin position="58"/>
        <end position="98"/>
    </location>
</feature>
<dbReference type="FunFam" id="3.40.50.300:FF:001329">
    <property type="entry name" value="Small GTP-binding protein, putative"/>
    <property type="match status" value="1"/>
</dbReference>
<dbReference type="InterPro" id="IPR027417">
    <property type="entry name" value="P-loop_NTPase"/>
</dbReference>
<dbReference type="EMBL" id="KB206169">
    <property type="protein sequence ID" value="ELP94922.1"/>
    <property type="molecule type" value="Genomic_DNA"/>
</dbReference>
<dbReference type="GO" id="GO:0005525">
    <property type="term" value="F:GTP binding"/>
    <property type="evidence" value="ECO:0007669"/>
    <property type="project" value="InterPro"/>
</dbReference>
<evidence type="ECO:0000256" key="2">
    <source>
        <dbReference type="ARBA" id="ARBA00022741"/>
    </source>
</evidence>
<sequence>MKPAQVPEWKRKLLEKRQSKGNTVTDELEKKLQERNSQQETKGEPPLEQPVTKTQDQPVKEESSKQQEQPIEVKETLKSIQETPKERQQSVEQNKESTGDEPLQIIPHRPKSMRRSKTENTKVEVKTEKLQSDKKMEDTPQALRKSVKATTPVTQGKPTVNAKLICLGESGTGKSSIIEKLVNDIFRNAYVATIGADWSKKEFKLKEAQFVATIWDTAGQERFRNVTAGCYRDVNGVVFVFDVSNRASFEGISFWIADVKEKGNTKYGTILCGNKADLEVRAVSTQEGQALADKFGMKYFETSAKEGTNIQTMFETLLADAYKLDPEMGTRGSLKKLPIEEKQKQQPQSSGCC</sequence>
<dbReference type="PROSITE" id="PS51419">
    <property type="entry name" value="RAB"/>
    <property type="match status" value="1"/>
</dbReference>
<feature type="region of interest" description="Disordered" evidence="3">
    <location>
        <begin position="1"/>
        <end position="154"/>
    </location>
</feature>
<dbReference type="NCBIfam" id="TIGR00231">
    <property type="entry name" value="small_GTP"/>
    <property type="match status" value="1"/>
</dbReference>
<feature type="region of interest" description="Disordered" evidence="3">
    <location>
        <begin position="333"/>
        <end position="353"/>
    </location>
</feature>
<dbReference type="PROSITE" id="PS51421">
    <property type="entry name" value="RAS"/>
    <property type="match status" value="1"/>
</dbReference>
<dbReference type="CDD" id="cd00154">
    <property type="entry name" value="Rab"/>
    <property type="match status" value="1"/>
</dbReference>
<evidence type="ECO:0000313" key="5">
    <source>
        <dbReference type="Proteomes" id="UP000014680"/>
    </source>
</evidence>
<name>A0A0A1UH93_ENTIV</name>
<dbReference type="AlphaFoldDB" id="A0A0A1UH93"/>
<dbReference type="SUPFAM" id="SSF52540">
    <property type="entry name" value="P-loop containing nucleoside triphosphate hydrolases"/>
    <property type="match status" value="1"/>
</dbReference>
<dbReference type="GO" id="GO:0003924">
    <property type="term" value="F:GTPase activity"/>
    <property type="evidence" value="ECO:0007669"/>
    <property type="project" value="InterPro"/>
</dbReference>
<dbReference type="OMA" id="GISFWIA"/>
<reference evidence="4 5" key="1">
    <citation type="submission" date="2012-10" db="EMBL/GenBank/DDBJ databases">
        <authorList>
            <person name="Zafar N."/>
            <person name="Inman J."/>
            <person name="Hall N."/>
            <person name="Lorenzi H."/>
            <person name="Caler E."/>
        </authorList>
    </citation>
    <scope>NUCLEOTIDE SEQUENCE [LARGE SCALE GENOMIC DNA]</scope>
    <source>
        <strain evidence="4 5">IP1</strain>
    </source>
</reference>
<dbReference type="SMART" id="SM00173">
    <property type="entry name" value="RAS"/>
    <property type="match status" value="1"/>
</dbReference>
<accession>A0A0A1UH93</accession>